<dbReference type="AlphaFoldDB" id="V6DGA6"/>
<dbReference type="KEGG" id="dpb:BABL1_gene_432"/>
<dbReference type="RefSeq" id="WP_023791946.1">
    <property type="nucleotide sequence ID" value="NC_023003.1"/>
</dbReference>
<feature type="transmembrane region" description="Helical" evidence="1">
    <location>
        <begin position="54"/>
        <end position="75"/>
    </location>
</feature>
<dbReference type="HOGENOM" id="CLU_902195_0_0_7"/>
<evidence type="ECO:0000256" key="1">
    <source>
        <dbReference type="SAM" id="Phobius"/>
    </source>
</evidence>
<evidence type="ECO:0000313" key="2">
    <source>
        <dbReference type="EMBL" id="CDK30584.1"/>
    </source>
</evidence>
<dbReference type="Proteomes" id="UP000018769">
    <property type="component" value="Chromosome I"/>
</dbReference>
<feature type="transmembrane region" description="Helical" evidence="1">
    <location>
        <begin position="104"/>
        <end position="129"/>
    </location>
</feature>
<reference evidence="2 3" key="1">
    <citation type="journal article" date="2015" name="Biol. Direct">
        <title>Babela massiliensis, a representative of a widespread bacterial phylum with unusual adaptations to parasitism in amoebae.</title>
        <authorList>
            <person name="Pagnier I."/>
            <person name="Yutin N."/>
            <person name="Croce O."/>
            <person name="Makarova K.S."/>
            <person name="Wolf Y.I."/>
            <person name="Benamar S."/>
            <person name="Raoult D."/>
            <person name="Koonin E.V."/>
            <person name="La Scola B."/>
        </authorList>
    </citation>
    <scope>NUCLEOTIDE SEQUENCE [LARGE SCALE GENOMIC DNA]</scope>
    <source>
        <strain evidence="3">BABL1</strain>
    </source>
</reference>
<keyword evidence="1" id="KW-1133">Transmembrane helix</keyword>
<proteinExistence type="predicted"/>
<evidence type="ECO:0000313" key="3">
    <source>
        <dbReference type="Proteomes" id="UP000018769"/>
    </source>
</evidence>
<feature type="transmembrane region" description="Helical" evidence="1">
    <location>
        <begin position="21"/>
        <end position="42"/>
    </location>
</feature>
<sequence length="308" mass="35942">MKNLKKSLVDKVKIWFNKINRLLEIQLFMMLISWPILLYWGLPLSIMSPIGNIIFAPFLTIFIIISSLIFFSELLSIPNNFLIKCLDLISNLWIKPLKWSSKSWLIICKYPSIYFLITIPIITLLIIYNQKLSSSFLKIAALITFMSFNIIIFKYLNNDINTDIHLLNKDILFMSDNEILIDKNSALNQSISSFALTTTIAKKGINKIKHLIVINPSSNCFKNIKALLNIITIKNIYMPLFKGNLNQKGWLNWQNLLEITKKEKIKLYLLNENITIKLPKEKEIIINIKDKTINKNKLIYKKIDLIYQ</sequence>
<dbReference type="EMBL" id="HG793133">
    <property type="protein sequence ID" value="CDK30584.1"/>
    <property type="molecule type" value="Genomic_DNA"/>
</dbReference>
<name>V6DGA6_9BACT</name>
<keyword evidence="3" id="KW-1185">Reference proteome</keyword>
<feature type="transmembrane region" description="Helical" evidence="1">
    <location>
        <begin position="135"/>
        <end position="156"/>
    </location>
</feature>
<keyword evidence="1" id="KW-0472">Membrane</keyword>
<dbReference type="eggNOG" id="ENOG502ZIUS">
    <property type="taxonomic scope" value="Bacteria"/>
</dbReference>
<keyword evidence="1" id="KW-0812">Transmembrane</keyword>
<gene>
    <name evidence="2" type="ORF">BABL1_gene_432</name>
</gene>
<accession>V6DGA6</accession>
<protein>
    <submittedName>
        <fullName evidence="2">DNA internalization competence protein C-terminal</fullName>
    </submittedName>
</protein>
<organism evidence="2 3">
    <name type="scientific">Candidatus Babela massiliensis</name>
    <dbReference type="NCBI Taxonomy" id="673862"/>
    <lineage>
        <taxon>Bacteria</taxon>
        <taxon>Candidatus Babelota</taxon>
        <taxon>Candidatus Babeliae</taxon>
        <taxon>Candidatus Babeliales</taxon>
        <taxon>Candidatus Babeliaceae</taxon>
        <taxon>Candidatus Babela</taxon>
    </lineage>
</organism>